<dbReference type="Proteomes" id="UP000042997">
    <property type="component" value="Unassembled WGS sequence"/>
</dbReference>
<name>A0A098BPI0_9NOCA</name>
<dbReference type="EMBL" id="CCSD01000086">
    <property type="protein sequence ID" value="CDZ90518.1"/>
    <property type="molecule type" value="Genomic_DNA"/>
</dbReference>
<gene>
    <name evidence="1" type="ORF">RHRU231_720035</name>
</gene>
<accession>A0A098BPI0</accession>
<reference evidence="1 2" key="1">
    <citation type="journal article" date="2014" name="Genome Announc.">
        <title>Draft Genome Sequence of Propane- and Butane-Oxidizing Actinobacterium Rhodococcus ruber IEGM 231.</title>
        <authorList>
            <person name="Ivshina I.B."/>
            <person name="Kuyukina M.S."/>
            <person name="Krivoruchko A.V."/>
            <person name="Barbe V."/>
            <person name="Fischer C."/>
        </authorList>
    </citation>
    <scope>NUCLEOTIDE SEQUENCE [LARGE SCALE GENOMIC DNA]</scope>
</reference>
<protein>
    <submittedName>
        <fullName evidence="1">Uncharacterized protein</fullName>
    </submittedName>
</protein>
<organism evidence="1 2">
    <name type="scientific">Rhodococcus ruber</name>
    <dbReference type="NCBI Taxonomy" id="1830"/>
    <lineage>
        <taxon>Bacteria</taxon>
        <taxon>Bacillati</taxon>
        <taxon>Actinomycetota</taxon>
        <taxon>Actinomycetes</taxon>
        <taxon>Mycobacteriales</taxon>
        <taxon>Nocardiaceae</taxon>
        <taxon>Rhodococcus</taxon>
    </lineage>
</organism>
<sequence>MMAGVLLEIFSIVLIIGALVVLIPTAVRVFRRRDDDH</sequence>
<dbReference type="AlphaFoldDB" id="A0A098BPI0"/>
<proteinExistence type="predicted"/>
<evidence type="ECO:0000313" key="1">
    <source>
        <dbReference type="EMBL" id="CDZ90518.1"/>
    </source>
</evidence>
<evidence type="ECO:0000313" key="2">
    <source>
        <dbReference type="Proteomes" id="UP000042997"/>
    </source>
</evidence>